<evidence type="ECO:0000313" key="3">
    <source>
        <dbReference type="EMBL" id="MCC2029678.1"/>
    </source>
</evidence>
<feature type="region of interest" description="Disordered" evidence="1">
    <location>
        <begin position="1"/>
        <end position="48"/>
    </location>
</feature>
<dbReference type="EMBL" id="JAGTTM010000003">
    <property type="protein sequence ID" value="MCC2029678.1"/>
    <property type="molecule type" value="Genomic_DNA"/>
</dbReference>
<accession>A0A9X1LQ75</accession>
<comment type="caution">
    <text evidence="3">The sequence shown here is derived from an EMBL/GenBank/DDBJ whole genome shotgun (WGS) entry which is preliminary data.</text>
</comment>
<feature type="compositionally biased region" description="Low complexity" evidence="1">
    <location>
        <begin position="8"/>
        <end position="27"/>
    </location>
</feature>
<dbReference type="Pfam" id="PF03807">
    <property type="entry name" value="F420_oxidored"/>
    <property type="match status" value="1"/>
</dbReference>
<name>A0A9X1LQ75_9MICO</name>
<dbReference type="SUPFAM" id="SSF51735">
    <property type="entry name" value="NAD(P)-binding Rossmann-fold domains"/>
    <property type="match status" value="1"/>
</dbReference>
<organism evidence="3 4">
    <name type="scientific">Microbacterium tenebrionis</name>
    <dbReference type="NCBI Taxonomy" id="2830665"/>
    <lineage>
        <taxon>Bacteria</taxon>
        <taxon>Bacillati</taxon>
        <taxon>Actinomycetota</taxon>
        <taxon>Actinomycetes</taxon>
        <taxon>Micrococcales</taxon>
        <taxon>Microbacteriaceae</taxon>
        <taxon>Microbacterium</taxon>
    </lineage>
</organism>
<sequence>MRSAARIRPASCSTRSTSPTSTRSSRPGNGKRLRPGHNRCRAGDADRPYDDRVTAARSIKTLGILGAGRLGSMLARLAASAGLRVLVARSGDPAVISGRMRALGAIAASSETVIAESDAVVLALPLGRYRLLPADALRGRLVIDAMNYWWASDGIRDDLSDPRTSTSELVQEHLAGARVVKALSHMGYEDLEDEARPAGTAGRKAIAVAGGSAADVAVVSALIDTLGFDAVHAGPLAAGIMLEPGSELFGADVDADQLRAMLDGFWDSQRGIVVRRAREAAGA</sequence>
<proteinExistence type="predicted"/>
<dbReference type="Proteomes" id="UP001139289">
    <property type="component" value="Unassembled WGS sequence"/>
</dbReference>
<feature type="compositionally biased region" description="Basic residues" evidence="1">
    <location>
        <begin position="29"/>
        <end position="40"/>
    </location>
</feature>
<evidence type="ECO:0000256" key="1">
    <source>
        <dbReference type="SAM" id="MobiDB-lite"/>
    </source>
</evidence>
<evidence type="ECO:0000259" key="2">
    <source>
        <dbReference type="Pfam" id="PF03807"/>
    </source>
</evidence>
<dbReference type="InterPro" id="IPR028939">
    <property type="entry name" value="P5C_Rdtase_cat_N"/>
</dbReference>
<reference evidence="3" key="1">
    <citation type="submission" date="2021-04" db="EMBL/GenBank/DDBJ databases">
        <title>Microbacterium tenobrionis sp. nov. and Microbacterium allomyrinae sp. nov., isolated from larvae of Tenobrio molitor and Allomyrina dichotoma, respectively.</title>
        <authorList>
            <person name="Lee S.D."/>
        </authorList>
    </citation>
    <scope>NUCLEOTIDE SEQUENCE</scope>
    <source>
        <strain evidence="3">YMB-B2</strain>
    </source>
</reference>
<feature type="domain" description="Pyrroline-5-carboxylate reductase catalytic N-terminal" evidence="2">
    <location>
        <begin position="62"/>
        <end position="148"/>
    </location>
</feature>
<dbReference type="InterPro" id="IPR036291">
    <property type="entry name" value="NAD(P)-bd_dom_sf"/>
</dbReference>
<dbReference type="AlphaFoldDB" id="A0A9X1LQ75"/>
<gene>
    <name evidence="3" type="ORF">KEC56_09125</name>
</gene>
<protein>
    <submittedName>
        <fullName evidence="3">NAD(P)-binding domain-containing protein</fullName>
    </submittedName>
</protein>
<keyword evidence="4" id="KW-1185">Reference proteome</keyword>
<evidence type="ECO:0000313" key="4">
    <source>
        <dbReference type="Proteomes" id="UP001139289"/>
    </source>
</evidence>
<dbReference type="Gene3D" id="3.40.50.720">
    <property type="entry name" value="NAD(P)-binding Rossmann-like Domain"/>
    <property type="match status" value="1"/>
</dbReference>